<accession>A0A086YZD5</accession>
<keyword evidence="7" id="KW-0812">Transmembrane</keyword>
<evidence type="ECO:0000256" key="2">
    <source>
        <dbReference type="ARBA" id="ARBA00022679"/>
    </source>
</evidence>
<dbReference type="GO" id="GO:0005576">
    <property type="term" value="C:extracellular region"/>
    <property type="evidence" value="ECO:0007669"/>
    <property type="project" value="TreeGrafter"/>
</dbReference>
<evidence type="ECO:0000256" key="4">
    <source>
        <dbReference type="ARBA" id="ARBA00022984"/>
    </source>
</evidence>
<dbReference type="SUPFAM" id="SSF141523">
    <property type="entry name" value="L,D-transpeptidase catalytic domain-like"/>
    <property type="match status" value="1"/>
</dbReference>
<feature type="active site" description="Nucleophile" evidence="6">
    <location>
        <position position="569"/>
    </location>
</feature>
<dbReference type="UniPathway" id="UPA00219"/>
<evidence type="ECO:0000256" key="7">
    <source>
        <dbReference type="SAM" id="Phobius"/>
    </source>
</evidence>
<dbReference type="PROSITE" id="PS52029">
    <property type="entry name" value="LD_TPASE"/>
    <property type="match status" value="1"/>
</dbReference>
<comment type="caution">
    <text evidence="9">The sequence shown here is derived from an EMBL/GenBank/DDBJ whole genome shotgun (WGS) entry which is preliminary data.</text>
</comment>
<dbReference type="GO" id="GO:0071555">
    <property type="term" value="P:cell wall organization"/>
    <property type="evidence" value="ECO:0007669"/>
    <property type="project" value="UniProtKB-UniRule"/>
</dbReference>
<keyword evidence="3 6" id="KW-0133">Cell shape</keyword>
<dbReference type="PANTHER" id="PTHR30582">
    <property type="entry name" value="L,D-TRANSPEPTIDASE"/>
    <property type="match status" value="1"/>
</dbReference>
<dbReference type="GO" id="GO:0016740">
    <property type="term" value="F:transferase activity"/>
    <property type="evidence" value="ECO:0007669"/>
    <property type="project" value="UniProtKB-KW"/>
</dbReference>
<keyword evidence="5 6" id="KW-0961">Cell wall biogenesis/degradation</keyword>
<dbReference type="CDD" id="cd16913">
    <property type="entry name" value="YkuD_like"/>
    <property type="match status" value="1"/>
</dbReference>
<keyword evidence="7" id="KW-0472">Membrane</keyword>
<keyword evidence="4 6" id="KW-0573">Peptidoglycan synthesis</keyword>
<evidence type="ECO:0000256" key="3">
    <source>
        <dbReference type="ARBA" id="ARBA00022960"/>
    </source>
</evidence>
<evidence type="ECO:0000256" key="5">
    <source>
        <dbReference type="ARBA" id="ARBA00023316"/>
    </source>
</evidence>
<dbReference type="OrthoDB" id="3176960at2"/>
<dbReference type="Gene3D" id="3.10.20.800">
    <property type="match status" value="1"/>
</dbReference>
<dbReference type="Gene3D" id="2.40.440.10">
    <property type="entry name" value="L,D-transpeptidase catalytic domain-like"/>
    <property type="match status" value="1"/>
</dbReference>
<dbReference type="GO" id="GO:0008360">
    <property type="term" value="P:regulation of cell shape"/>
    <property type="evidence" value="ECO:0007669"/>
    <property type="project" value="UniProtKB-UniRule"/>
</dbReference>
<feature type="domain" description="L,D-TPase catalytic" evidence="8">
    <location>
        <begin position="472"/>
        <end position="593"/>
    </location>
</feature>
<dbReference type="InterPro" id="IPR038063">
    <property type="entry name" value="Transpep_catalytic_dom"/>
</dbReference>
<keyword evidence="10" id="KW-1185">Reference proteome</keyword>
<dbReference type="RefSeq" id="WP_051905181.1">
    <property type="nucleotide sequence ID" value="NZ_CP011786.1"/>
</dbReference>
<comment type="pathway">
    <text evidence="1 6">Cell wall biogenesis; peptidoglycan biosynthesis.</text>
</comment>
<dbReference type="Proteomes" id="UP000029015">
    <property type="component" value="Unassembled WGS sequence"/>
</dbReference>
<dbReference type="InterPro" id="IPR050979">
    <property type="entry name" value="LD-transpeptidase"/>
</dbReference>
<keyword evidence="7" id="KW-1133">Transmembrane helix</keyword>
<evidence type="ECO:0000256" key="1">
    <source>
        <dbReference type="ARBA" id="ARBA00004752"/>
    </source>
</evidence>
<feature type="transmembrane region" description="Helical" evidence="7">
    <location>
        <begin position="125"/>
        <end position="146"/>
    </location>
</feature>
<dbReference type="InterPro" id="IPR005490">
    <property type="entry name" value="LD_TPept_cat_dom"/>
</dbReference>
<dbReference type="eggNOG" id="COG1376">
    <property type="taxonomic scope" value="Bacteria"/>
</dbReference>
<organism evidence="9 10">
    <name type="scientific">Bifidobacterium actinocoloniiforme DSM 22766</name>
    <dbReference type="NCBI Taxonomy" id="1437605"/>
    <lineage>
        <taxon>Bacteria</taxon>
        <taxon>Bacillati</taxon>
        <taxon>Actinomycetota</taxon>
        <taxon>Actinomycetes</taxon>
        <taxon>Bifidobacteriales</taxon>
        <taxon>Bifidobacteriaceae</taxon>
        <taxon>Bifidobacterium</taxon>
    </lineage>
</organism>
<evidence type="ECO:0000259" key="8">
    <source>
        <dbReference type="PROSITE" id="PS52029"/>
    </source>
</evidence>
<sequence>MADDMHGNTQNSSYGAQDAYAGMDAYAGAVSPGERTTVIPPLPTGFGSAPAIPVGSYPEGMVQDAAATGVANGMGTPGMDATVTVPVFQNAYMQPSGPEDFGMDGGALSGVSGAQIADEPRKRRIWPFVLLGLLAALIIALTGGYFGARSYYSHRAAPGISFGGQSVAGKDAGQLKDLVVSKTADTHMTLTDGKGGRAAASLKDLGVKVDADKTVSALLGAKSGSDFARINPFQRQSVPLSYSLDQVKMNDYLTKAFVSKDQQAVPSTIAFDDGSKTFTVQEGKKGRAPQMDSVKKAVNRSAEEPGGAQSVAISYHDVDMPITRDVATQAASEANKRLATPMAIDNGAGDQFTVPTDQVAQWIKPQTDFDKGTMALAYDQDAVKAYAATELPAKLNKNMVTEKNVKNTKGDVVAVTTKGVDGVKIKDTDATAAQIMNQLQTGQIAPIKAAADIEQHKEETRTARYDVPDGDMWVEVNLSTQTATAYKGTTPVKTFLICSGLPRNGDESDPGTFFINIRYDVQTMRGPGYVSPGVRWVSYYNGSEGFHTAAWNYDAIAHGDAANRGSHGCINMYEQDAKWIYDNCPAGTMVKVIGSQPTAPVR</sequence>
<gene>
    <name evidence="9" type="ORF">BACT_0335</name>
</gene>
<keyword evidence="2" id="KW-0808">Transferase</keyword>
<dbReference type="EMBL" id="JGYK01000001">
    <property type="protein sequence ID" value="KFI39635.1"/>
    <property type="molecule type" value="Genomic_DNA"/>
</dbReference>
<protein>
    <submittedName>
        <fullName evidence="9">Pro protein with putative peptidoglycan binding domain</fullName>
    </submittedName>
</protein>
<proteinExistence type="predicted"/>
<evidence type="ECO:0000256" key="6">
    <source>
        <dbReference type="PROSITE-ProRule" id="PRU01373"/>
    </source>
</evidence>
<evidence type="ECO:0000313" key="9">
    <source>
        <dbReference type="EMBL" id="KFI39635.1"/>
    </source>
</evidence>
<dbReference type="GO" id="GO:0018104">
    <property type="term" value="P:peptidoglycan-protein cross-linking"/>
    <property type="evidence" value="ECO:0007669"/>
    <property type="project" value="TreeGrafter"/>
</dbReference>
<dbReference type="PANTHER" id="PTHR30582:SF2">
    <property type="entry name" value="L,D-TRANSPEPTIDASE YCIB-RELATED"/>
    <property type="match status" value="1"/>
</dbReference>
<dbReference type="Pfam" id="PF03734">
    <property type="entry name" value="YkuD"/>
    <property type="match status" value="1"/>
</dbReference>
<reference evidence="9 10" key="1">
    <citation type="submission" date="2014-03" db="EMBL/GenBank/DDBJ databases">
        <title>Genomics of Bifidobacteria.</title>
        <authorList>
            <person name="Ventura M."/>
            <person name="Milani C."/>
            <person name="Lugli G.A."/>
        </authorList>
    </citation>
    <scope>NUCLEOTIDE SEQUENCE [LARGE SCALE GENOMIC DNA]</scope>
    <source>
        <strain evidence="9 10">DSM 22766</strain>
    </source>
</reference>
<dbReference type="AlphaFoldDB" id="A0A086YZD5"/>
<dbReference type="InterPro" id="IPR038054">
    <property type="entry name" value="LD_TPept-like_central_sf"/>
</dbReference>
<dbReference type="GO" id="GO:0071972">
    <property type="term" value="F:peptidoglycan L,D-transpeptidase activity"/>
    <property type="evidence" value="ECO:0007669"/>
    <property type="project" value="TreeGrafter"/>
</dbReference>
<name>A0A086YZD5_9BIFI</name>
<dbReference type="STRING" id="1437605.AB656_00290"/>
<evidence type="ECO:0000313" key="10">
    <source>
        <dbReference type="Proteomes" id="UP000029015"/>
    </source>
</evidence>
<feature type="active site" description="Proton donor/acceptor" evidence="6">
    <location>
        <position position="547"/>
    </location>
</feature>